<dbReference type="Gramene" id="OB01G35120.1">
    <property type="protein sequence ID" value="OB01G35120.1"/>
    <property type="gene ID" value="OB01G35120"/>
</dbReference>
<proteinExistence type="predicted"/>
<dbReference type="HOGENOM" id="CLU_2610338_0_0_1"/>
<sequence>MTRLPVSSSTAAVPLPELVLPSQFTVPLTSVRTRLPSRLSVTLEPWPFTGDLAFADHTTVFSLLLVNQMEKEKTFPPIS</sequence>
<dbReference type="AlphaFoldDB" id="J3L2Q6"/>
<name>J3L2Q6_ORYBR</name>
<evidence type="ECO:0000313" key="2">
    <source>
        <dbReference type="Proteomes" id="UP000006038"/>
    </source>
</evidence>
<accession>J3L2Q6</accession>
<dbReference type="EnsemblPlants" id="OB01G35120.1">
    <property type="protein sequence ID" value="OB01G35120.1"/>
    <property type="gene ID" value="OB01G35120"/>
</dbReference>
<keyword evidence="2" id="KW-1185">Reference proteome</keyword>
<reference evidence="1" key="2">
    <citation type="submission" date="2013-04" db="UniProtKB">
        <authorList>
            <consortium name="EnsemblPlants"/>
        </authorList>
    </citation>
    <scope>IDENTIFICATION</scope>
</reference>
<organism evidence="1">
    <name type="scientific">Oryza brachyantha</name>
    <name type="common">malo sina</name>
    <dbReference type="NCBI Taxonomy" id="4533"/>
    <lineage>
        <taxon>Eukaryota</taxon>
        <taxon>Viridiplantae</taxon>
        <taxon>Streptophyta</taxon>
        <taxon>Embryophyta</taxon>
        <taxon>Tracheophyta</taxon>
        <taxon>Spermatophyta</taxon>
        <taxon>Magnoliopsida</taxon>
        <taxon>Liliopsida</taxon>
        <taxon>Poales</taxon>
        <taxon>Poaceae</taxon>
        <taxon>BOP clade</taxon>
        <taxon>Oryzoideae</taxon>
        <taxon>Oryzeae</taxon>
        <taxon>Oryzinae</taxon>
        <taxon>Oryza</taxon>
    </lineage>
</organism>
<dbReference type="Proteomes" id="UP000006038">
    <property type="component" value="Chromosome 1"/>
</dbReference>
<evidence type="ECO:0000313" key="1">
    <source>
        <dbReference type="EnsemblPlants" id="OB01G35120.1"/>
    </source>
</evidence>
<protein>
    <submittedName>
        <fullName evidence="1">Uncharacterized protein</fullName>
    </submittedName>
</protein>
<reference evidence="1" key="1">
    <citation type="journal article" date="2013" name="Nat. Commun.">
        <title>Whole-genome sequencing of Oryza brachyantha reveals mechanisms underlying Oryza genome evolution.</title>
        <authorList>
            <person name="Chen J."/>
            <person name="Huang Q."/>
            <person name="Gao D."/>
            <person name="Wang J."/>
            <person name="Lang Y."/>
            <person name="Liu T."/>
            <person name="Li B."/>
            <person name="Bai Z."/>
            <person name="Luis Goicoechea J."/>
            <person name="Liang C."/>
            <person name="Chen C."/>
            <person name="Zhang W."/>
            <person name="Sun S."/>
            <person name="Liao Y."/>
            <person name="Zhang X."/>
            <person name="Yang L."/>
            <person name="Song C."/>
            <person name="Wang M."/>
            <person name="Shi J."/>
            <person name="Liu G."/>
            <person name="Liu J."/>
            <person name="Zhou H."/>
            <person name="Zhou W."/>
            <person name="Yu Q."/>
            <person name="An N."/>
            <person name="Chen Y."/>
            <person name="Cai Q."/>
            <person name="Wang B."/>
            <person name="Liu B."/>
            <person name="Min J."/>
            <person name="Huang Y."/>
            <person name="Wu H."/>
            <person name="Li Z."/>
            <person name="Zhang Y."/>
            <person name="Yin Y."/>
            <person name="Song W."/>
            <person name="Jiang J."/>
            <person name="Jackson S.A."/>
            <person name="Wing R.A."/>
            <person name="Wang J."/>
            <person name="Chen M."/>
        </authorList>
    </citation>
    <scope>NUCLEOTIDE SEQUENCE [LARGE SCALE GENOMIC DNA]</scope>
    <source>
        <strain evidence="1">cv. IRGC 101232</strain>
    </source>
</reference>